<sequence>MRLNSLYRCLSPKIPTTHLNIRRFLSLGPEEYQRQSEIFISEQKRQRESLGRIEKIDIQYEGPPENCNFVMNKNISTPYDCAKHLGEKFKNGSVVALLNKNHLWHMHKPLPDSCILELLHYQIPNPHVVNKVFWRTCSFLLGAVVSDAFKENVEVHLHSFPSPSVKSGSFVYDVQLNLDNWDPTKTELKVLSLEFIKFCQKEQTIEYLDVDKNIALEIFKNNPHKTKQIPDIAAHNGDKITLFKVGPHIDISRGPMLPNTNHLGRVTVTNVIKLNTDIEGSPVYRFQGVALPKVINLNHFAYGLIEERGKILNAGRIPNDHGTLNEDNSFVAQVN</sequence>
<protein>
    <recommendedName>
        <fullName evidence="4">39S ribosomal protein L39, mitochondrial</fullName>
    </recommendedName>
</protein>
<dbReference type="CDD" id="cd01667">
    <property type="entry name" value="TGS_ThrRS"/>
    <property type="match status" value="1"/>
</dbReference>
<evidence type="ECO:0008006" key="4">
    <source>
        <dbReference type="Google" id="ProtNLM"/>
    </source>
</evidence>
<dbReference type="InterPro" id="IPR018163">
    <property type="entry name" value="Thr/Ala-tRNA-synth_IIc_edit"/>
</dbReference>
<dbReference type="PANTHER" id="PTHR11451:SF44">
    <property type="entry name" value="THREONINE--TRNA LIGASE, CHLOROPLASTIC_MITOCHONDRIAL 2"/>
    <property type="match status" value="1"/>
</dbReference>
<dbReference type="InterPro" id="IPR012675">
    <property type="entry name" value="Beta-grasp_dom_sf"/>
</dbReference>
<comment type="caution">
    <text evidence="2">The sequence shown here is derived from an EMBL/GenBank/DDBJ whole genome shotgun (WGS) entry which is preliminary data.</text>
</comment>
<organism evidence="2 3">
    <name type="scientific">Hypothenemus hampei</name>
    <name type="common">Coffee berry borer</name>
    <dbReference type="NCBI Taxonomy" id="57062"/>
    <lineage>
        <taxon>Eukaryota</taxon>
        <taxon>Metazoa</taxon>
        <taxon>Ecdysozoa</taxon>
        <taxon>Arthropoda</taxon>
        <taxon>Hexapoda</taxon>
        <taxon>Insecta</taxon>
        <taxon>Pterygota</taxon>
        <taxon>Neoptera</taxon>
        <taxon>Endopterygota</taxon>
        <taxon>Coleoptera</taxon>
        <taxon>Polyphaga</taxon>
        <taxon>Cucujiformia</taxon>
        <taxon>Curculionidae</taxon>
        <taxon>Scolytinae</taxon>
        <taxon>Hypothenemus</taxon>
    </lineage>
</organism>
<proteinExistence type="predicted"/>
<dbReference type="AlphaFoldDB" id="A0ABD1F923"/>
<gene>
    <name evidence="2" type="ORF">ABEB36_003403</name>
</gene>
<keyword evidence="3" id="KW-1185">Reference proteome</keyword>
<dbReference type="Proteomes" id="UP001566132">
    <property type="component" value="Unassembled WGS sequence"/>
</dbReference>
<dbReference type="Gene3D" id="3.10.20.30">
    <property type="match status" value="1"/>
</dbReference>
<evidence type="ECO:0000313" key="3">
    <source>
        <dbReference type="Proteomes" id="UP001566132"/>
    </source>
</evidence>
<evidence type="ECO:0000256" key="1">
    <source>
        <dbReference type="ARBA" id="ARBA00022917"/>
    </source>
</evidence>
<evidence type="ECO:0000313" key="2">
    <source>
        <dbReference type="EMBL" id="KAL1514083.1"/>
    </source>
</evidence>
<dbReference type="Gene3D" id="3.30.980.10">
    <property type="entry name" value="Threonyl-trna Synthetase, Chain A, domain 2"/>
    <property type="match status" value="1"/>
</dbReference>
<dbReference type="PANTHER" id="PTHR11451">
    <property type="entry name" value="THREONINE-TRNA LIGASE"/>
    <property type="match status" value="1"/>
</dbReference>
<dbReference type="SUPFAM" id="SSF55186">
    <property type="entry name" value="ThrRS/AlaRS common domain"/>
    <property type="match status" value="1"/>
</dbReference>
<keyword evidence="1" id="KW-0648">Protein biosynthesis</keyword>
<dbReference type="GO" id="GO:0006412">
    <property type="term" value="P:translation"/>
    <property type="evidence" value="ECO:0007669"/>
    <property type="project" value="UniProtKB-KW"/>
</dbReference>
<reference evidence="2 3" key="1">
    <citation type="submission" date="2024-05" db="EMBL/GenBank/DDBJ databases">
        <title>Genetic variation in Jamaican populations of the coffee berry borer (Hypothenemus hampei).</title>
        <authorList>
            <person name="Errbii M."/>
            <person name="Myrie A."/>
        </authorList>
    </citation>
    <scope>NUCLEOTIDE SEQUENCE [LARGE SCALE GENOMIC DNA]</scope>
    <source>
        <strain evidence="2">JA-Hopewell-2020-01-JO</strain>
        <tissue evidence="2">Whole body</tissue>
    </source>
</reference>
<dbReference type="EMBL" id="JBDJPC010000002">
    <property type="protein sequence ID" value="KAL1514083.1"/>
    <property type="molecule type" value="Genomic_DNA"/>
</dbReference>
<accession>A0ABD1F923</accession>
<name>A0ABD1F923_HYPHA</name>